<accession>A0ABU2UBS5</accession>
<dbReference type="Proteomes" id="UP001180489">
    <property type="component" value="Unassembled WGS sequence"/>
</dbReference>
<gene>
    <name evidence="2" type="ORF">RM863_00770</name>
</gene>
<sequence>MSDLGTATATPAPGASAAHHDTGTRQARHRVLLAPVTVTPSKPLTPSHLKGLLWADVMYRATRHVADVTLRYSHTTYHPTEQTLGFWEVLDRRYGDRDYTALDERAVGDLYVAFRAADENVPAAALRPYLDAVEHGWTHPAARRVLGIWAEQYAELGLTDPGLLAHQPPGLALDEMVERLGALGMCLDQRALGGPVFLDLTRHGLPLRTLVGADGRPNYLACALRELLPLAPRFDEVALLYDSQLDPDYQRLARVLAELGPTVVRVPVGRVPIDGTIRSARQGDWRDDHAGALLAAARSGHRPEAVRLGVRLYFIAVLGPGQAEGYRPDLLHQCLGRAERLLAAADADPLPPAVPLSERVARHRGSRLHVDPYRLTSSLLGRGRRPAGDLLTGVYL</sequence>
<protein>
    <submittedName>
        <fullName evidence="2">Uncharacterized protein</fullName>
    </submittedName>
</protein>
<dbReference type="RefSeq" id="WP_311633751.1">
    <property type="nucleotide sequence ID" value="NZ_JAVRFF010000001.1"/>
</dbReference>
<feature type="compositionally biased region" description="Low complexity" evidence="1">
    <location>
        <begin position="1"/>
        <end position="17"/>
    </location>
</feature>
<evidence type="ECO:0000313" key="2">
    <source>
        <dbReference type="EMBL" id="MDT0470672.1"/>
    </source>
</evidence>
<evidence type="ECO:0000313" key="3">
    <source>
        <dbReference type="Proteomes" id="UP001180489"/>
    </source>
</evidence>
<proteinExistence type="predicted"/>
<name>A0ABU2UBS5_9ACTN</name>
<dbReference type="EMBL" id="JAVRFF010000001">
    <property type="protein sequence ID" value="MDT0470672.1"/>
    <property type="molecule type" value="Genomic_DNA"/>
</dbReference>
<comment type="caution">
    <text evidence="2">The sequence shown here is derived from an EMBL/GenBank/DDBJ whole genome shotgun (WGS) entry which is preliminary data.</text>
</comment>
<feature type="region of interest" description="Disordered" evidence="1">
    <location>
        <begin position="1"/>
        <end position="26"/>
    </location>
</feature>
<keyword evidence="3" id="KW-1185">Reference proteome</keyword>
<organism evidence="2 3">
    <name type="scientific">Streptomyces hintoniae</name>
    <dbReference type="NCBI Taxonomy" id="3075521"/>
    <lineage>
        <taxon>Bacteria</taxon>
        <taxon>Bacillati</taxon>
        <taxon>Actinomycetota</taxon>
        <taxon>Actinomycetes</taxon>
        <taxon>Kitasatosporales</taxon>
        <taxon>Streptomycetaceae</taxon>
        <taxon>Streptomyces</taxon>
    </lineage>
</organism>
<reference evidence="2" key="1">
    <citation type="submission" date="2024-05" db="EMBL/GenBank/DDBJ databases">
        <title>30 novel species of actinomycetes from the DSMZ collection.</title>
        <authorList>
            <person name="Nouioui I."/>
        </authorList>
    </citation>
    <scope>NUCLEOTIDE SEQUENCE</scope>
    <source>
        <strain evidence="2">DSM 41014</strain>
    </source>
</reference>
<evidence type="ECO:0000256" key="1">
    <source>
        <dbReference type="SAM" id="MobiDB-lite"/>
    </source>
</evidence>